<dbReference type="AlphaFoldDB" id="A0A4R1BLU7"/>
<evidence type="ECO:0000313" key="1">
    <source>
        <dbReference type="EMBL" id="TCJ18430.1"/>
    </source>
</evidence>
<gene>
    <name evidence="1" type="ORF">E0L93_05405</name>
</gene>
<proteinExistence type="predicted"/>
<dbReference type="Pfam" id="PF10604">
    <property type="entry name" value="Polyketide_cyc2"/>
    <property type="match status" value="1"/>
</dbReference>
<reference evidence="1 2" key="1">
    <citation type="submission" date="2019-03" db="EMBL/GenBank/DDBJ databases">
        <title>Whole genome sequence of a novel Rubrobacter taiwanensis strain, isolated from Yellowstone National Park.</title>
        <authorList>
            <person name="Freed S."/>
            <person name="Ramaley R.F."/>
            <person name="Kyndt J.A."/>
        </authorList>
    </citation>
    <scope>NUCLEOTIDE SEQUENCE [LARGE SCALE GENOMIC DNA]</scope>
    <source>
        <strain evidence="1 2">Yellowstone</strain>
    </source>
</reference>
<dbReference type="InterPro" id="IPR023393">
    <property type="entry name" value="START-like_dom_sf"/>
</dbReference>
<comment type="caution">
    <text evidence="1">The sequence shown here is derived from an EMBL/GenBank/DDBJ whole genome shotgun (WGS) entry which is preliminary data.</text>
</comment>
<keyword evidence="2" id="KW-1185">Reference proteome</keyword>
<dbReference type="Proteomes" id="UP000295244">
    <property type="component" value="Unassembled WGS sequence"/>
</dbReference>
<evidence type="ECO:0000313" key="2">
    <source>
        <dbReference type="Proteomes" id="UP000295244"/>
    </source>
</evidence>
<dbReference type="Gene3D" id="3.30.530.20">
    <property type="match status" value="1"/>
</dbReference>
<accession>A0A4R1BLU7</accession>
<dbReference type="OrthoDB" id="5243365at2"/>
<dbReference type="SUPFAM" id="SSF55961">
    <property type="entry name" value="Bet v1-like"/>
    <property type="match status" value="1"/>
</dbReference>
<dbReference type="EMBL" id="SKBU01000011">
    <property type="protein sequence ID" value="TCJ18430.1"/>
    <property type="molecule type" value="Genomic_DNA"/>
</dbReference>
<dbReference type="InterPro" id="IPR019587">
    <property type="entry name" value="Polyketide_cyclase/dehydratase"/>
</dbReference>
<sequence>MGVSGKGSVEITQKIQAPAESVAAYISDFRNAKEWMVGVHGVERLSEDEYRLLLETPAGNLEPHVRVVEHSDGRICWIYTSLIEGGGWVEVRPLEDGGSLVSYRGEFRLKSRVLDRAARLVGLERFARLNGERSLTRLRYIMEARRY</sequence>
<organism evidence="1 2">
    <name type="scientific">Rubrobacter taiwanensis</name>
    <dbReference type="NCBI Taxonomy" id="185139"/>
    <lineage>
        <taxon>Bacteria</taxon>
        <taxon>Bacillati</taxon>
        <taxon>Actinomycetota</taxon>
        <taxon>Rubrobacteria</taxon>
        <taxon>Rubrobacterales</taxon>
        <taxon>Rubrobacteraceae</taxon>
        <taxon>Rubrobacter</taxon>
    </lineage>
</organism>
<evidence type="ECO:0008006" key="3">
    <source>
        <dbReference type="Google" id="ProtNLM"/>
    </source>
</evidence>
<name>A0A4R1BLU7_9ACTN</name>
<protein>
    <recommendedName>
        <fullName evidence="3">SRPBCC family protein</fullName>
    </recommendedName>
</protein>